<dbReference type="SUPFAM" id="SSF56300">
    <property type="entry name" value="Metallo-dependent phosphatases"/>
    <property type="match status" value="1"/>
</dbReference>
<dbReference type="Gene3D" id="3.60.21.10">
    <property type="match status" value="1"/>
</dbReference>
<dbReference type="Proteomes" id="UP000325558">
    <property type="component" value="Unassembled WGS sequence"/>
</dbReference>
<dbReference type="PANTHER" id="PTHR33393">
    <property type="entry name" value="POLYGLUTAMINE SYNTHESIS ACCESSORY PROTEIN RV0574C-RELATED"/>
    <property type="match status" value="1"/>
</dbReference>
<dbReference type="PANTHER" id="PTHR33393:SF11">
    <property type="entry name" value="POLYGLUTAMINE SYNTHESIS ACCESSORY PROTEIN RV0574C-RELATED"/>
    <property type="match status" value="1"/>
</dbReference>
<proteinExistence type="inferred from homology"/>
<organism evidence="4">
    <name type="scientific">Aspergillus arachidicola</name>
    <dbReference type="NCBI Taxonomy" id="656916"/>
    <lineage>
        <taxon>Eukaryota</taxon>
        <taxon>Fungi</taxon>
        <taxon>Dikarya</taxon>
        <taxon>Ascomycota</taxon>
        <taxon>Pezizomycotina</taxon>
        <taxon>Eurotiomycetes</taxon>
        <taxon>Eurotiomycetidae</taxon>
        <taxon>Eurotiales</taxon>
        <taxon>Aspergillaceae</taxon>
        <taxon>Aspergillus</taxon>
        <taxon>Aspergillus subgen. Circumdati</taxon>
    </lineage>
</organism>
<protein>
    <recommendedName>
        <fullName evidence="3">Capsule synthesis protein CapA domain-containing protein</fullName>
    </recommendedName>
</protein>
<evidence type="ECO:0000259" key="3">
    <source>
        <dbReference type="SMART" id="SM00854"/>
    </source>
</evidence>
<dbReference type="InterPro" id="IPR052169">
    <property type="entry name" value="CW_Biosynth-Accessory"/>
</dbReference>
<dbReference type="SMART" id="SM00854">
    <property type="entry name" value="PGA_cap"/>
    <property type="match status" value="1"/>
</dbReference>
<reference evidence="4" key="1">
    <citation type="submission" date="2019-04" db="EMBL/GenBank/DDBJ databases">
        <title>Friends and foes A comparative genomics study of 23 Aspergillus species from section Flavi.</title>
        <authorList>
            <consortium name="DOE Joint Genome Institute"/>
            <person name="Kjaerbolling I."/>
            <person name="Vesth T."/>
            <person name="Frisvad J.C."/>
            <person name="Nybo J.L."/>
            <person name="Theobald S."/>
            <person name="Kildgaard S."/>
            <person name="Isbrandt T."/>
            <person name="Kuo A."/>
            <person name="Sato A."/>
            <person name="Lyhne E.K."/>
            <person name="Kogle M.E."/>
            <person name="Wiebenga A."/>
            <person name="Kun R.S."/>
            <person name="Lubbers R.J."/>
            <person name="Makela M.R."/>
            <person name="Barry K."/>
            <person name="Chovatia M."/>
            <person name="Clum A."/>
            <person name="Daum C."/>
            <person name="Haridas S."/>
            <person name="He G."/>
            <person name="LaButti K."/>
            <person name="Lipzen A."/>
            <person name="Mondo S."/>
            <person name="Riley R."/>
            <person name="Salamov A."/>
            <person name="Simmons B.A."/>
            <person name="Magnuson J.K."/>
            <person name="Henrissat B."/>
            <person name="Mortensen U.H."/>
            <person name="Larsen T.O."/>
            <person name="Devries R.P."/>
            <person name="Grigoriev I.V."/>
            <person name="Machida M."/>
            <person name="Baker S.E."/>
            <person name="Andersen M.R."/>
        </authorList>
    </citation>
    <scope>NUCLEOTIDE SEQUENCE</scope>
    <source>
        <strain evidence="4">CBS 117612</strain>
    </source>
</reference>
<dbReference type="CDD" id="cd07381">
    <property type="entry name" value="MPP_CapA"/>
    <property type="match status" value="1"/>
</dbReference>
<feature type="compositionally biased region" description="Gly residues" evidence="2">
    <location>
        <begin position="168"/>
        <end position="187"/>
    </location>
</feature>
<dbReference type="Pfam" id="PF09587">
    <property type="entry name" value="PGA_cap"/>
    <property type="match status" value="1"/>
</dbReference>
<feature type="domain" description="Capsule synthesis protein CapA" evidence="3">
    <location>
        <begin position="9"/>
        <end position="303"/>
    </location>
</feature>
<dbReference type="EMBL" id="ML737135">
    <property type="protein sequence ID" value="KAE8342291.1"/>
    <property type="molecule type" value="Genomic_DNA"/>
</dbReference>
<evidence type="ECO:0000256" key="2">
    <source>
        <dbReference type="SAM" id="MobiDB-lite"/>
    </source>
</evidence>
<comment type="similarity">
    <text evidence="1">Belongs to the CapA family.</text>
</comment>
<sequence>MPPPKKVYTLTFTGDVMLGRLIDQLLPIHLPSQPNWHTTITQILKTAPSLNSYSYGSPWGTSLPLLHASDLNIINLETAVTTSDTPWPNKAFNYRMHPRNLEVLQKGRIDYVSLANNHTVDFGVEGLQETVEAVRGVGIGFAGVGDRPGEAAVLGLGGSVSDSSFAGEGVGRGSGEGTEGDVGGSGSGETKEYKIHIYSASDHPRAWSNIPQFNFIDYSPATRAKLKTLLTSGEKPALKVFSVHWGPNYAWRPAGEIRALARFLVDECGVDIVHGHSAHHVQGVEVYRGRLIMYGCGDFVDDYALNGEFRNDLGALWRVLVSEDGRGGLSLGRLEVVPTRCRLFEVEVLGVEDEDHAWVRERVGELSREFGTVVEEELGRDGQVIVDLG</sequence>
<dbReference type="AlphaFoldDB" id="A0A5N6Y9Z0"/>
<evidence type="ECO:0000313" key="4">
    <source>
        <dbReference type="EMBL" id="KAE8342291.1"/>
    </source>
</evidence>
<dbReference type="InterPro" id="IPR029052">
    <property type="entry name" value="Metallo-depent_PP-like"/>
</dbReference>
<feature type="region of interest" description="Disordered" evidence="2">
    <location>
        <begin position="165"/>
        <end position="188"/>
    </location>
</feature>
<accession>A0A5N6Y9Z0</accession>
<name>A0A5N6Y9Z0_9EURO</name>
<evidence type="ECO:0000256" key="1">
    <source>
        <dbReference type="ARBA" id="ARBA00005662"/>
    </source>
</evidence>
<dbReference type="OrthoDB" id="189619at2759"/>
<gene>
    <name evidence="4" type="ORF">BDV24DRAFT_173879</name>
</gene>
<dbReference type="InterPro" id="IPR019079">
    <property type="entry name" value="Capsule_synth_CapA"/>
</dbReference>